<gene>
    <name evidence="3" type="ORF">ACFR9S_01570</name>
</gene>
<dbReference type="PANTHER" id="PTHR15852">
    <property type="entry name" value="PLASTID TRANSCRIPTIONALLY ACTIVE PROTEIN"/>
    <property type="match status" value="1"/>
</dbReference>
<dbReference type="CDD" id="cd10719">
    <property type="entry name" value="DnaJ_zf"/>
    <property type="match status" value="1"/>
</dbReference>
<feature type="transmembrane region" description="Helical" evidence="2">
    <location>
        <begin position="346"/>
        <end position="366"/>
    </location>
</feature>
<sequence length="369" mass="39489">MSTDQTTDDGGAPDDDGIDIAFEAGGGLSDEAVAEEMIAEFSESWKVVDDLDGEAEIQNFEEWDVHKNIVRDLEVTEDVEELVVPPSKAPSEGGEYVRAAERYEAAPAEFEEKTVDFVDFGGARVETCTTCSGSGDVTCPKCSGTRKMSCPTCSGSGRESCSACSGSGTLRCQTCGGNGSVGSGDDARQCRDCGGAGKLTCRDCNGSGDFRCSNCGGSTEVVCDRCGGSATVTCSTCEGEREVYRTTQGTLEFEPDEGYNLDDDRGAKFRWFRHKTGDRVDIETVADGVPADPDDDEPTVYREEVETRAIRTRKVSYEYDGDSYELFDVGGSLHADSYPKSAARKVVPFVALALVIALAAGGYYYFAVM</sequence>
<evidence type="ECO:0000313" key="3">
    <source>
        <dbReference type="EMBL" id="MFD1524992.1"/>
    </source>
</evidence>
<dbReference type="InterPro" id="IPR001305">
    <property type="entry name" value="HSP_DnaJ_Cys-rich_dom"/>
</dbReference>
<proteinExistence type="predicted"/>
<reference evidence="3 4" key="1">
    <citation type="journal article" date="2019" name="Int. J. Syst. Evol. Microbiol.">
        <title>The Global Catalogue of Microorganisms (GCM) 10K type strain sequencing project: providing services to taxonomists for standard genome sequencing and annotation.</title>
        <authorList>
            <consortium name="The Broad Institute Genomics Platform"/>
            <consortium name="The Broad Institute Genome Sequencing Center for Infectious Disease"/>
            <person name="Wu L."/>
            <person name="Ma J."/>
        </authorList>
    </citation>
    <scope>NUCLEOTIDE SEQUENCE [LARGE SCALE GENOMIC DNA]</scope>
    <source>
        <strain evidence="3 4">CGMCC 1.12285</strain>
    </source>
</reference>
<dbReference type="RefSeq" id="WP_379732432.1">
    <property type="nucleotide sequence ID" value="NZ_JBHSWZ010000303.1"/>
</dbReference>
<name>A0ABD6B3I1_9EURY</name>
<organism evidence="3 4">
    <name type="scientific">Halolamina salina</name>
    <dbReference type="NCBI Taxonomy" id="1220023"/>
    <lineage>
        <taxon>Archaea</taxon>
        <taxon>Methanobacteriati</taxon>
        <taxon>Methanobacteriota</taxon>
        <taxon>Stenosarchaea group</taxon>
        <taxon>Halobacteria</taxon>
        <taxon>Halobacteriales</taxon>
        <taxon>Haloferacaceae</taxon>
    </lineage>
</organism>
<evidence type="ECO:0008006" key="5">
    <source>
        <dbReference type="Google" id="ProtNLM"/>
    </source>
</evidence>
<keyword evidence="2" id="KW-0812">Transmembrane</keyword>
<dbReference type="EMBL" id="JBHUDH010000012">
    <property type="protein sequence ID" value="MFD1524992.1"/>
    <property type="molecule type" value="Genomic_DNA"/>
</dbReference>
<comment type="caution">
    <text evidence="3">The sequence shown here is derived from an EMBL/GenBank/DDBJ whole genome shotgun (WGS) entry which is preliminary data.</text>
</comment>
<keyword evidence="2" id="KW-1133">Transmembrane helix</keyword>
<keyword evidence="2" id="KW-0472">Membrane</keyword>
<feature type="compositionally biased region" description="Low complexity" evidence="1">
    <location>
        <begin position="1"/>
        <end position="10"/>
    </location>
</feature>
<dbReference type="PANTHER" id="PTHR15852:SF54">
    <property type="entry name" value="PROTEIN SSUH2 HOMOLOG"/>
    <property type="match status" value="1"/>
</dbReference>
<evidence type="ECO:0000256" key="2">
    <source>
        <dbReference type="SAM" id="Phobius"/>
    </source>
</evidence>
<protein>
    <recommendedName>
        <fullName evidence="5">CR-type domain-containing protein</fullName>
    </recommendedName>
</protein>
<keyword evidence="4" id="KW-1185">Reference proteome</keyword>
<accession>A0ABD6B3I1</accession>
<evidence type="ECO:0000256" key="1">
    <source>
        <dbReference type="SAM" id="MobiDB-lite"/>
    </source>
</evidence>
<dbReference type="Proteomes" id="UP001597111">
    <property type="component" value="Unassembled WGS sequence"/>
</dbReference>
<dbReference type="AlphaFoldDB" id="A0ABD6B3I1"/>
<evidence type="ECO:0000313" key="4">
    <source>
        <dbReference type="Proteomes" id="UP001597111"/>
    </source>
</evidence>
<feature type="region of interest" description="Disordered" evidence="1">
    <location>
        <begin position="1"/>
        <end position="20"/>
    </location>
</feature>